<evidence type="ECO:0000256" key="4">
    <source>
        <dbReference type="ARBA" id="ARBA00022603"/>
    </source>
</evidence>
<organism evidence="29 30">
    <name type="scientific">Leptosia nina</name>
    <dbReference type="NCBI Taxonomy" id="320188"/>
    <lineage>
        <taxon>Eukaryota</taxon>
        <taxon>Metazoa</taxon>
        <taxon>Ecdysozoa</taxon>
        <taxon>Arthropoda</taxon>
        <taxon>Hexapoda</taxon>
        <taxon>Insecta</taxon>
        <taxon>Pterygota</taxon>
        <taxon>Neoptera</taxon>
        <taxon>Endopterygota</taxon>
        <taxon>Lepidoptera</taxon>
        <taxon>Glossata</taxon>
        <taxon>Ditrysia</taxon>
        <taxon>Papilionoidea</taxon>
        <taxon>Pieridae</taxon>
        <taxon>Pierinae</taxon>
        <taxon>Leptosia</taxon>
    </lineage>
</organism>
<evidence type="ECO:0000256" key="8">
    <source>
        <dbReference type="ARBA" id="ARBA00022824"/>
    </source>
</evidence>
<feature type="intramembrane region" description="Helical" evidence="27">
    <location>
        <begin position="12"/>
        <end position="32"/>
    </location>
</feature>
<evidence type="ECO:0000256" key="10">
    <source>
        <dbReference type="ARBA" id="ARBA00023098"/>
    </source>
</evidence>
<evidence type="ECO:0000256" key="22">
    <source>
        <dbReference type="ARBA" id="ARBA00051455"/>
    </source>
</evidence>
<comment type="catalytic activity">
    <reaction evidence="18">
        <text>1,2-di-(9Z,12Z-octadecadienoyl)-sn-glycero-3-phospho-N-methylethanolamine + S-adenosyl-L-methionine = 1,2-di-(9Z,12Z-octadecadienoyl)-sn-glycero-3-phospho-N,N-dimethylethanolamine + S-adenosyl-L-homocysteine + H(+)</text>
        <dbReference type="Rhea" id="RHEA:70743"/>
        <dbReference type="ChEBI" id="CHEBI:15378"/>
        <dbReference type="ChEBI" id="CHEBI:57856"/>
        <dbReference type="ChEBI" id="CHEBI:59789"/>
        <dbReference type="ChEBI" id="CHEBI:189848"/>
        <dbReference type="ChEBI" id="CHEBI:189849"/>
    </reaction>
    <physiologicalReaction direction="left-to-right" evidence="18">
        <dbReference type="Rhea" id="RHEA:70744"/>
    </physiologicalReaction>
</comment>
<feature type="binding site" evidence="27">
    <location>
        <begin position="97"/>
        <end position="99"/>
    </location>
    <ligand>
        <name>S-adenosyl-L-methionine</name>
        <dbReference type="ChEBI" id="CHEBI:59789"/>
    </ligand>
</feature>
<evidence type="ECO:0000256" key="14">
    <source>
        <dbReference type="ARBA" id="ARBA00023264"/>
    </source>
</evidence>
<evidence type="ECO:0000256" key="25">
    <source>
        <dbReference type="ARBA" id="ARBA00052126"/>
    </source>
</evidence>
<comment type="catalytic activity">
    <reaction evidence="27">
        <text>a 1,2-diacyl-sn-glycero-3-phosphoethanolamine + S-adenosyl-L-methionine = a 1,2-diacyl-sn-glycero-3-phospho-N-methylethanolamine + S-adenosyl-L-homocysteine + H(+)</text>
        <dbReference type="Rhea" id="RHEA:11164"/>
        <dbReference type="ChEBI" id="CHEBI:15378"/>
        <dbReference type="ChEBI" id="CHEBI:57856"/>
        <dbReference type="ChEBI" id="CHEBI:59789"/>
        <dbReference type="ChEBI" id="CHEBI:64573"/>
        <dbReference type="ChEBI" id="CHEBI:64612"/>
        <dbReference type="EC" id="2.1.1.17"/>
    </reaction>
</comment>
<dbReference type="EC" id="2.1.1.71" evidence="27"/>
<dbReference type="GO" id="GO:0031966">
    <property type="term" value="C:mitochondrial membrane"/>
    <property type="evidence" value="ECO:0007669"/>
    <property type="project" value="UniProtKB-SubCell"/>
</dbReference>
<dbReference type="GO" id="GO:0006656">
    <property type="term" value="P:phosphatidylcholine biosynthetic process"/>
    <property type="evidence" value="ECO:0007669"/>
    <property type="project" value="UniProtKB-UniRule"/>
</dbReference>
<comment type="catalytic activity">
    <reaction evidence="26">
        <text>1,2-di-(9Z-octadecenoyl)-sn-glycero-3-phospho-N,N-dimethylethanolamine + S-adenosyl-L-methionine = 1,2-di-(9Z-octadecenoyl)-sn-glycero-3-phosphocholine + S-adenosyl-L-homocysteine + H(+)</text>
        <dbReference type="Rhea" id="RHEA:70623"/>
        <dbReference type="ChEBI" id="CHEBI:15378"/>
        <dbReference type="ChEBI" id="CHEBI:57856"/>
        <dbReference type="ChEBI" id="CHEBI:59789"/>
        <dbReference type="ChEBI" id="CHEBI:74669"/>
        <dbReference type="ChEBI" id="CHEBI:85680"/>
    </reaction>
    <physiologicalReaction direction="left-to-right" evidence="26">
        <dbReference type="Rhea" id="RHEA:70624"/>
    </physiologicalReaction>
</comment>
<comment type="catalytic activity">
    <reaction evidence="24">
        <text>1,2-di-(9Z-octadecenoyl)-sn-glycero-3-phosphoethanolamine + S-adenosyl-L-methionine = 1,2-di-(9Z-octadecenoyl)-sn-glycero-3-phospho-N-methylethanolamine + S-adenosyl-L-homocysteine + H(+)</text>
        <dbReference type="Rhea" id="RHEA:70619"/>
        <dbReference type="ChEBI" id="CHEBI:15378"/>
        <dbReference type="ChEBI" id="CHEBI:57856"/>
        <dbReference type="ChEBI" id="CHEBI:59789"/>
        <dbReference type="ChEBI" id="CHEBI:74986"/>
        <dbReference type="ChEBI" id="CHEBI:85679"/>
    </reaction>
    <physiologicalReaction direction="left-to-right" evidence="24">
        <dbReference type="Rhea" id="RHEA:70620"/>
    </physiologicalReaction>
</comment>
<evidence type="ECO:0000256" key="21">
    <source>
        <dbReference type="ARBA" id="ARBA00051451"/>
    </source>
</evidence>
<evidence type="ECO:0000256" key="27">
    <source>
        <dbReference type="HAMAP-Rule" id="MF_03216"/>
    </source>
</evidence>
<keyword evidence="5 27" id="KW-0808">Transferase</keyword>
<protein>
    <recommendedName>
        <fullName evidence="27">Phosphatidylethanolamine N-methyltransferase</fullName>
        <shortName evidence="27">PEAMT</shortName>
        <shortName evidence="27">PEMT</shortName>
        <ecNumber evidence="27">2.1.1.17</ecNumber>
        <ecNumber evidence="27">2.1.1.71</ecNumber>
    </recommendedName>
    <alternativeName>
        <fullName evidence="27">Phospholipid methyltransferase</fullName>
        <shortName evidence="27">PLMT</shortName>
    </alternativeName>
</protein>
<comment type="similarity">
    <text evidence="27">Belongs to the class VI-like SAM-binding methyltransferase superfamily. PEMT/PEM2 methyltransferase family.</text>
</comment>
<sequence length="196" mass="22389">MDMISTIDFCEATYKVSLFFVLLNPVFWNIVSRLEYYTHLLTKITNNPKVGCYVLAVTIFSLCLIRSHYFVEAMAKQSSSEILNNDFVKLFGIILMILGQILVVMSTYQLGIIGTYCGDYFGILMKKRVTEFPFNICNNPMYRGSTMSFLGYALLHAKPAGILTAYCVHMVYEIAIKVEEPFTMKIYSSQKQNGKH</sequence>
<comment type="pathway">
    <text evidence="2">Lipid metabolism.</text>
</comment>
<dbReference type="InterPro" id="IPR007318">
    <property type="entry name" value="Phopholipid_MeTrfase"/>
</dbReference>
<evidence type="ECO:0000256" key="17">
    <source>
        <dbReference type="ARBA" id="ARBA00050788"/>
    </source>
</evidence>
<evidence type="ECO:0000256" key="20">
    <source>
        <dbReference type="ARBA" id="ARBA00051210"/>
    </source>
</evidence>
<keyword evidence="6 27" id="KW-0949">S-adenosyl-L-methionine</keyword>
<keyword evidence="13 27" id="KW-0594">Phospholipid biosynthesis</keyword>
<feature type="topological domain" description="Lumenal" evidence="27">
    <location>
        <begin position="114"/>
        <end position="156"/>
    </location>
</feature>
<reference evidence="29 30" key="1">
    <citation type="submission" date="2023-11" db="EMBL/GenBank/DDBJ databases">
        <authorList>
            <person name="Okamura Y."/>
        </authorList>
    </citation>
    <scope>NUCLEOTIDE SEQUENCE [LARGE SCALE GENOMIC DNA]</scope>
</reference>
<dbReference type="AlphaFoldDB" id="A0AAV1JAW2"/>
<evidence type="ECO:0000256" key="28">
    <source>
        <dbReference type="SAM" id="Phobius"/>
    </source>
</evidence>
<evidence type="ECO:0000256" key="3">
    <source>
        <dbReference type="ARBA" id="ARBA00022516"/>
    </source>
</evidence>
<dbReference type="PANTHER" id="PTHR15458:SF5">
    <property type="entry name" value="PHOSPHATIDYLETHANOLAMINE N-METHYLTRANSFERASE"/>
    <property type="match status" value="1"/>
</dbReference>
<keyword evidence="8 27" id="KW-0256">Endoplasmic reticulum</keyword>
<evidence type="ECO:0000256" key="7">
    <source>
        <dbReference type="ARBA" id="ARBA00022692"/>
    </source>
</evidence>
<comment type="pathway">
    <text evidence="1 27">Phospholipid metabolism; phosphatidylcholine biosynthesis.</text>
</comment>
<feature type="transmembrane region" description="Helical" evidence="28">
    <location>
        <begin position="12"/>
        <end position="31"/>
    </location>
</feature>
<comment type="function">
    <text evidence="27">Catalyzes the three sequential steps of the methylation pathway for the biosynthesis of phosphatidylcholine, a critical and essential component for membrane structure. Uses S-adenosylmethionine (S-adenosyl-L-methionine, SAM or AdoMet) as the methyl group donor for the methylation of phosphatidylethanolamine (1,2-diacyl-sn-glycero-3-phosphoethanolamine, PE) to phosphatidylmonomethylethanolamine (1,2-diacyl-sn-glycero-3-phospho-N-methylethanolamine, PMME), PMME to phosphatidyldimethylethanolamine (1,2-diacyl-sn-glycero-3-phospho-N,N-dimethylethanolamine, PDME), and PDME to phosphatidylcholine (1,2-diacyl-sn-glycero-3-phosphocholine, PC), producing S-adenosyl-L-homocysteine in each step.</text>
</comment>
<comment type="catalytic activity">
    <reaction evidence="25">
        <text>1,2-di-(9Z,12Z,15Z-octadecatrienoyl)-sn-glycero-3-phosphoethanolamine + S-adenosyl-L-methionine = 1,2-di-(9Z,12Z,15Z-octadecatrienoyl)-sn-glycero-3-phospho-N-methylethanolamine + S-adenosyl-L-homocysteine + H(+)</text>
        <dbReference type="Rhea" id="RHEA:70751"/>
        <dbReference type="ChEBI" id="CHEBI:15378"/>
        <dbReference type="ChEBI" id="CHEBI:57856"/>
        <dbReference type="ChEBI" id="CHEBI:59789"/>
        <dbReference type="ChEBI" id="CHEBI:189858"/>
        <dbReference type="ChEBI" id="CHEBI:189859"/>
    </reaction>
    <physiologicalReaction direction="left-to-right" evidence="25">
        <dbReference type="Rhea" id="RHEA:70752"/>
    </physiologicalReaction>
</comment>
<dbReference type="GO" id="GO:0004608">
    <property type="term" value="F:phosphatidylethanolamine N-methyltransferase activity"/>
    <property type="evidence" value="ECO:0007669"/>
    <property type="project" value="UniProtKB-UniRule"/>
</dbReference>
<keyword evidence="9 27" id="KW-1133">Transmembrane helix</keyword>
<dbReference type="Proteomes" id="UP001497472">
    <property type="component" value="Unassembled WGS sequence"/>
</dbReference>
<evidence type="ECO:0000256" key="13">
    <source>
        <dbReference type="ARBA" id="ARBA00023209"/>
    </source>
</evidence>
<keyword evidence="10 27" id="KW-0443">Lipid metabolism</keyword>
<evidence type="ECO:0000256" key="23">
    <source>
        <dbReference type="ARBA" id="ARBA00051880"/>
    </source>
</evidence>
<feature type="transmembrane region" description="Helical" evidence="28">
    <location>
        <begin position="52"/>
        <end position="71"/>
    </location>
</feature>
<comment type="catalytic activity">
    <reaction evidence="21">
        <text>1,2-di-(9Z,12Z-octadecadienoyl)-sn-glycero-3-phospho-N,N-dimethylethanolamine + S-adenosyl-L-methionine = 1,2-di-(9Z,12Z-octadecadienoyl)-sn-glycero-3-phosphocholine + S-adenosyl-L-homocysteine + H(+)</text>
        <dbReference type="Rhea" id="RHEA:70747"/>
        <dbReference type="ChEBI" id="CHEBI:15378"/>
        <dbReference type="ChEBI" id="CHEBI:42027"/>
        <dbReference type="ChEBI" id="CHEBI:57856"/>
        <dbReference type="ChEBI" id="CHEBI:59789"/>
        <dbReference type="ChEBI" id="CHEBI:189849"/>
    </reaction>
    <physiologicalReaction direction="left-to-right" evidence="21">
        <dbReference type="Rhea" id="RHEA:70748"/>
    </physiologicalReaction>
</comment>
<dbReference type="EMBL" id="CAVLEF010000008">
    <property type="protein sequence ID" value="CAK1546594.1"/>
    <property type="molecule type" value="Genomic_DNA"/>
</dbReference>
<comment type="caution">
    <text evidence="29">The sequence shown here is derived from an EMBL/GenBank/DDBJ whole genome shotgun (WGS) entry which is preliminary data.</text>
</comment>
<keyword evidence="12 27" id="KW-0472">Membrane</keyword>
<evidence type="ECO:0000256" key="12">
    <source>
        <dbReference type="ARBA" id="ARBA00023136"/>
    </source>
</evidence>
<dbReference type="PROSITE" id="PS51599">
    <property type="entry name" value="SAM_PEMT_PEM2"/>
    <property type="match status" value="1"/>
</dbReference>
<comment type="subcellular location">
    <subcellularLocation>
        <location evidence="27">Endoplasmic reticulum membrane</location>
        <topology evidence="27">Multi-pass membrane protein</topology>
    </subcellularLocation>
    <subcellularLocation>
        <location evidence="27">Mitochondrion membrane</location>
        <topology evidence="27">Multi-pass membrane protein</topology>
    </subcellularLocation>
</comment>
<dbReference type="GO" id="GO:0000773">
    <property type="term" value="F:phosphatidyl-N-methylethanolamine N-methyltransferase activity"/>
    <property type="evidence" value="ECO:0007669"/>
    <property type="project" value="UniProtKB-UniRule"/>
</dbReference>
<evidence type="ECO:0000256" key="5">
    <source>
        <dbReference type="ARBA" id="ARBA00022679"/>
    </source>
</evidence>
<evidence type="ECO:0000256" key="18">
    <source>
        <dbReference type="ARBA" id="ARBA00050814"/>
    </source>
</evidence>
<dbReference type="Gene3D" id="1.20.120.1630">
    <property type="match status" value="1"/>
</dbReference>
<dbReference type="InterPro" id="IPR024960">
    <property type="entry name" value="PEMT/MFAP"/>
</dbReference>
<feature type="transmembrane region" description="Helical" evidence="28">
    <location>
        <begin position="91"/>
        <end position="118"/>
    </location>
</feature>
<keyword evidence="3 27" id="KW-0444">Lipid biosynthesis</keyword>
<gene>
    <name evidence="29" type="ORF">LNINA_LOCUS6153</name>
</gene>
<keyword evidence="30" id="KW-1185">Reference proteome</keyword>
<keyword evidence="11 27" id="KW-0496">Mitochondrion</keyword>
<dbReference type="HAMAP" id="MF_03216">
    <property type="entry name" value="PLMT"/>
    <property type="match status" value="1"/>
</dbReference>
<comment type="catalytic activity">
    <reaction evidence="17">
        <text>1,2-di-(9Z,12Z-octadecadienoyl)-sn-glycero-3-phosphoethanolamine + S-adenosyl-L-methionine = 1,2-di-(9Z,12Z-octadecadienoyl)-sn-glycero-3-phospho-N-methylethanolamine + S-adenosyl-L-homocysteine + H(+)</text>
        <dbReference type="Rhea" id="RHEA:70739"/>
        <dbReference type="ChEBI" id="CHEBI:15378"/>
        <dbReference type="ChEBI" id="CHEBI:57856"/>
        <dbReference type="ChEBI" id="CHEBI:59789"/>
        <dbReference type="ChEBI" id="CHEBI:172403"/>
        <dbReference type="ChEBI" id="CHEBI:189848"/>
    </reaction>
    <physiologicalReaction direction="left-to-right" evidence="17">
        <dbReference type="Rhea" id="RHEA:70740"/>
    </physiologicalReaction>
</comment>
<keyword evidence="4 27" id="KW-0489">Methyltransferase</keyword>
<comment type="catalytic activity">
    <reaction evidence="15">
        <text>1-hexadecanoyl-2-(4Z,7Z,10Z,13Z,16Z,19Z-docosahexaenoyl)-sn-glycero-3-phospho-N,N-dimethylethanolamine + S-adenosyl-L-methionine = 1-hexadecanoyl-2-(4Z,7Z,10Z,13Z,16Z,19Z-docosahexaenoyl)-sn-glycero-3-phosphocholine + S-adenosyl-L-homocysteine + H(+)</text>
        <dbReference type="Rhea" id="RHEA:70771"/>
        <dbReference type="ChEBI" id="CHEBI:15378"/>
        <dbReference type="ChEBI" id="CHEBI:57856"/>
        <dbReference type="ChEBI" id="CHEBI:59789"/>
        <dbReference type="ChEBI" id="CHEBI:74963"/>
        <dbReference type="ChEBI" id="CHEBI:189862"/>
    </reaction>
    <physiologicalReaction direction="left-to-right" evidence="15">
        <dbReference type="Rhea" id="RHEA:70772"/>
    </physiologicalReaction>
</comment>
<comment type="catalytic activity">
    <reaction evidence="27">
        <text>a 1,2-diacyl-sn-glycero-3-phospho-N,N-dimethylethanolamine + S-adenosyl-L-methionine = a 1,2-diacyl-sn-glycero-3-phosphocholine + S-adenosyl-L-homocysteine + H(+)</text>
        <dbReference type="Rhea" id="RHEA:32739"/>
        <dbReference type="ChEBI" id="CHEBI:15378"/>
        <dbReference type="ChEBI" id="CHEBI:57643"/>
        <dbReference type="ChEBI" id="CHEBI:57856"/>
        <dbReference type="ChEBI" id="CHEBI:59789"/>
        <dbReference type="ChEBI" id="CHEBI:64572"/>
    </reaction>
</comment>
<evidence type="ECO:0000256" key="2">
    <source>
        <dbReference type="ARBA" id="ARBA00005189"/>
    </source>
</evidence>
<feature type="topological domain" description="Lumenal" evidence="27">
    <location>
        <begin position="33"/>
        <end position="44"/>
    </location>
</feature>
<dbReference type="EC" id="2.1.1.17" evidence="27"/>
<dbReference type="PIRSF" id="PIRSF005444">
    <property type="entry name" value="PEMT"/>
    <property type="match status" value="1"/>
</dbReference>
<comment type="catalytic activity">
    <reaction evidence="16">
        <text>1-hexadecanoyl-2-(4Z,7Z,10Z,13Z,16Z,19Z-docosahexaenoyl)-sn-glycero-3-phosphoethanolamine + S-adenosyl-L-methionine = 1-hexadecanoyl-2-(4Z,7Z,10Z,13Z,16Z,19Z-docosahexaenoyl)-sn-glycero-3-phospho-N-methylethanolamine + S-adenosyl-L-homocysteine + H(+)</text>
        <dbReference type="Rhea" id="RHEA:70763"/>
        <dbReference type="ChEBI" id="CHEBI:15378"/>
        <dbReference type="ChEBI" id="CHEBI:57856"/>
        <dbReference type="ChEBI" id="CHEBI:59789"/>
        <dbReference type="ChEBI" id="CHEBI:78261"/>
        <dbReference type="ChEBI" id="CHEBI:189861"/>
    </reaction>
    <physiologicalReaction direction="left-to-right" evidence="16">
        <dbReference type="Rhea" id="RHEA:70764"/>
    </physiologicalReaction>
</comment>
<evidence type="ECO:0000256" key="19">
    <source>
        <dbReference type="ARBA" id="ARBA00050899"/>
    </source>
</evidence>
<dbReference type="GO" id="GO:0005789">
    <property type="term" value="C:endoplasmic reticulum membrane"/>
    <property type="evidence" value="ECO:0007669"/>
    <property type="project" value="UniProtKB-SubCell"/>
</dbReference>
<comment type="catalytic activity">
    <reaction evidence="27">
        <text>a 1,2-diacyl-sn-glycero-3-phospho-N-methylethanolamine + S-adenosyl-L-methionine = a 1,2-diacyl-sn-glycero-3-phospho-N,N-dimethylethanolamine + S-adenosyl-L-homocysteine + H(+)</text>
        <dbReference type="Rhea" id="RHEA:32735"/>
        <dbReference type="ChEBI" id="CHEBI:15378"/>
        <dbReference type="ChEBI" id="CHEBI:57856"/>
        <dbReference type="ChEBI" id="CHEBI:59789"/>
        <dbReference type="ChEBI" id="CHEBI:64572"/>
        <dbReference type="ChEBI" id="CHEBI:64573"/>
        <dbReference type="EC" id="2.1.1.71"/>
    </reaction>
</comment>
<name>A0AAV1JAW2_9NEOP</name>
<evidence type="ECO:0000313" key="30">
    <source>
        <dbReference type="Proteomes" id="UP001497472"/>
    </source>
</evidence>
<accession>A0AAV1JAW2</accession>
<feature type="topological domain" description="Cytoplasmic" evidence="27">
    <location>
        <begin position="66"/>
        <end position="92"/>
    </location>
</feature>
<feature type="binding site" evidence="27">
    <location>
        <begin position="179"/>
        <end position="180"/>
    </location>
    <ligand>
        <name>S-adenosyl-L-methionine</name>
        <dbReference type="ChEBI" id="CHEBI:59789"/>
    </ligand>
</feature>
<evidence type="ECO:0000256" key="1">
    <source>
        <dbReference type="ARBA" id="ARBA00004969"/>
    </source>
</evidence>
<evidence type="ECO:0000256" key="11">
    <source>
        <dbReference type="ARBA" id="ARBA00023128"/>
    </source>
</evidence>
<comment type="catalytic activity">
    <reaction evidence="20">
        <text>1,2-di-(9Z,12Z,15Z-octadecatrienoyl)-sn-glycero-3-phospho-N,N-dimethylethanolamine + S-adenosyl-L-methionine = 1,2-di-(9Z,12Z,15Z-octadecatrienoyl)-sn-glycero-3-phosphocholine + S-adenosyl-L-homocysteine + H(+)</text>
        <dbReference type="Rhea" id="RHEA:70759"/>
        <dbReference type="ChEBI" id="CHEBI:15378"/>
        <dbReference type="ChEBI" id="CHEBI:57856"/>
        <dbReference type="ChEBI" id="CHEBI:59789"/>
        <dbReference type="ChEBI" id="CHEBI:86161"/>
        <dbReference type="ChEBI" id="CHEBI:189860"/>
    </reaction>
    <physiologicalReaction direction="left-to-right" evidence="20">
        <dbReference type="Rhea" id="RHEA:70760"/>
    </physiologicalReaction>
</comment>
<dbReference type="GO" id="GO:0032259">
    <property type="term" value="P:methylation"/>
    <property type="evidence" value="ECO:0007669"/>
    <property type="project" value="UniProtKB-KW"/>
</dbReference>
<feature type="topological domain" description="Cytoplasmic" evidence="27">
    <location>
        <begin position="178"/>
        <end position="196"/>
    </location>
</feature>
<evidence type="ECO:0000256" key="26">
    <source>
        <dbReference type="ARBA" id="ARBA00052148"/>
    </source>
</evidence>
<evidence type="ECO:0000256" key="9">
    <source>
        <dbReference type="ARBA" id="ARBA00022989"/>
    </source>
</evidence>
<evidence type="ECO:0000313" key="29">
    <source>
        <dbReference type="EMBL" id="CAK1546594.1"/>
    </source>
</evidence>
<evidence type="ECO:0000256" key="24">
    <source>
        <dbReference type="ARBA" id="ARBA00051941"/>
    </source>
</evidence>
<comment type="catalytic activity">
    <reaction evidence="22">
        <text>1,2-di-(9Z-octadecenoyl)-sn-glycero-3-phospho-N-methylethanolamine + S-adenosyl-L-methionine = 1,2-di-(9Z-octadecenoyl)-sn-glycero-3-phospho-N,N-dimethylethanolamine + S-adenosyl-L-homocysteine + H(+)</text>
        <dbReference type="Rhea" id="RHEA:46112"/>
        <dbReference type="ChEBI" id="CHEBI:15378"/>
        <dbReference type="ChEBI" id="CHEBI:57856"/>
        <dbReference type="ChEBI" id="CHEBI:59789"/>
        <dbReference type="ChEBI" id="CHEBI:85679"/>
        <dbReference type="ChEBI" id="CHEBI:85680"/>
    </reaction>
    <physiologicalReaction direction="left-to-right" evidence="22">
        <dbReference type="Rhea" id="RHEA:46113"/>
    </physiologicalReaction>
</comment>
<keyword evidence="7 27" id="KW-0812">Transmembrane</keyword>
<evidence type="ECO:0000256" key="6">
    <source>
        <dbReference type="ARBA" id="ARBA00022691"/>
    </source>
</evidence>
<comment type="catalytic activity">
    <reaction evidence="23">
        <text>1,2-di-(9Z,12Z,15Z-octadecatrienoyl)-sn-glycero-3-phospho-N-methylethanolamine + S-adenosyl-L-methionine = 1,2-di-(9Z,12Z,15Z-octadecatrienoyl)-sn-glycero-3-phospho-N,N-dimethylethanolamine + S-adenosyl-L-homocysteine + H(+)</text>
        <dbReference type="Rhea" id="RHEA:70755"/>
        <dbReference type="ChEBI" id="CHEBI:15378"/>
        <dbReference type="ChEBI" id="CHEBI:57856"/>
        <dbReference type="ChEBI" id="CHEBI:59789"/>
        <dbReference type="ChEBI" id="CHEBI:189859"/>
        <dbReference type="ChEBI" id="CHEBI:189860"/>
    </reaction>
    <physiologicalReaction direction="left-to-right" evidence="23">
        <dbReference type="Rhea" id="RHEA:70756"/>
    </physiologicalReaction>
</comment>
<proteinExistence type="inferred from homology"/>
<comment type="catalytic activity">
    <reaction evidence="19">
        <text>1-hexadecanoyl-2-(4Z,7Z,10Z,13Z,16Z,19Z-docosahexaenoyl)-sn-glycero-3-phospho-N-methylethanolamine + S-adenosyl-L-methionine = 1-hexadecanoyl-2-(4Z,7Z,10Z,13Z,16Z,19Z-docosahexaenoyl)-sn-glycero-3-phospho-N,N-dimethylethanolamine + S-adenosyl-L-homocysteine + H(+)</text>
        <dbReference type="Rhea" id="RHEA:70767"/>
        <dbReference type="ChEBI" id="CHEBI:15378"/>
        <dbReference type="ChEBI" id="CHEBI:57856"/>
        <dbReference type="ChEBI" id="CHEBI:59789"/>
        <dbReference type="ChEBI" id="CHEBI:189861"/>
        <dbReference type="ChEBI" id="CHEBI:189862"/>
    </reaction>
    <physiologicalReaction direction="left-to-right" evidence="19">
        <dbReference type="Rhea" id="RHEA:70768"/>
    </physiologicalReaction>
</comment>
<evidence type="ECO:0000256" key="16">
    <source>
        <dbReference type="ARBA" id="ARBA00050744"/>
    </source>
</evidence>
<evidence type="ECO:0000256" key="15">
    <source>
        <dbReference type="ARBA" id="ARBA00050433"/>
    </source>
</evidence>
<feature type="topological domain" description="Lumenal" evidence="27">
    <location>
        <begin position="1"/>
        <end position="11"/>
    </location>
</feature>
<dbReference type="PANTHER" id="PTHR15458">
    <property type="entry name" value="PHOSPHATIDYLETHANOLAMINE N-METHYLTRANSFERASE"/>
    <property type="match status" value="1"/>
</dbReference>
<dbReference type="Pfam" id="PF04191">
    <property type="entry name" value="PEMT"/>
    <property type="match status" value="1"/>
</dbReference>
<dbReference type="FunFam" id="1.20.120.1630:FF:000005">
    <property type="entry name" value="Phosphatidylethanolamine N-methyltransferase"/>
    <property type="match status" value="1"/>
</dbReference>
<keyword evidence="14 27" id="KW-1208">Phospholipid metabolism</keyword>